<evidence type="ECO:0000256" key="5">
    <source>
        <dbReference type="ARBA" id="ARBA00022989"/>
    </source>
</evidence>
<evidence type="ECO:0000256" key="4">
    <source>
        <dbReference type="ARBA" id="ARBA00022692"/>
    </source>
</evidence>
<evidence type="ECO:0000313" key="8">
    <source>
        <dbReference type="EMBL" id="MBK1883644.1"/>
    </source>
</evidence>
<comment type="function">
    <text evidence="7">Catalyzes the transfer of the diacylglyceryl group from phosphatidylglycerol to the sulfhydryl group of the N-terminal cysteine of a prolipoprotein, the first step in the formation of mature lipoproteins.</text>
</comment>
<accession>A0A934SD24</accession>
<comment type="caution">
    <text evidence="8">The sequence shown here is derived from an EMBL/GenBank/DDBJ whole genome shotgun (WGS) entry which is preliminary data.</text>
</comment>
<keyword evidence="6 7" id="KW-0472">Membrane</keyword>
<feature type="transmembrane region" description="Helical" evidence="7">
    <location>
        <begin position="56"/>
        <end position="80"/>
    </location>
</feature>
<evidence type="ECO:0000313" key="9">
    <source>
        <dbReference type="Proteomes" id="UP000603141"/>
    </source>
</evidence>
<dbReference type="Pfam" id="PF01790">
    <property type="entry name" value="LGT"/>
    <property type="match status" value="1"/>
</dbReference>
<keyword evidence="4 7" id="KW-0812">Transmembrane</keyword>
<dbReference type="GO" id="GO:0005886">
    <property type="term" value="C:plasma membrane"/>
    <property type="evidence" value="ECO:0007669"/>
    <property type="project" value="UniProtKB-SubCell"/>
</dbReference>
<proteinExistence type="inferred from homology"/>
<evidence type="ECO:0000256" key="3">
    <source>
        <dbReference type="ARBA" id="ARBA00022679"/>
    </source>
</evidence>
<dbReference type="EMBL" id="JAENIJ010000025">
    <property type="protein sequence ID" value="MBK1883644.1"/>
    <property type="molecule type" value="Genomic_DNA"/>
</dbReference>
<organism evidence="8 9">
    <name type="scientific">Luteolibacter pohnpeiensis</name>
    <dbReference type="NCBI Taxonomy" id="454153"/>
    <lineage>
        <taxon>Bacteria</taxon>
        <taxon>Pseudomonadati</taxon>
        <taxon>Verrucomicrobiota</taxon>
        <taxon>Verrucomicrobiia</taxon>
        <taxon>Verrucomicrobiales</taxon>
        <taxon>Verrucomicrobiaceae</taxon>
        <taxon>Luteolibacter</taxon>
    </lineage>
</organism>
<name>A0A934SD24_9BACT</name>
<comment type="subcellular location">
    <subcellularLocation>
        <location evidence="7">Cell membrane</location>
        <topology evidence="7">Multi-pass membrane protein</topology>
    </subcellularLocation>
</comment>
<dbReference type="NCBIfam" id="TIGR00544">
    <property type="entry name" value="lgt"/>
    <property type="match status" value="1"/>
</dbReference>
<dbReference type="Proteomes" id="UP000603141">
    <property type="component" value="Unassembled WGS sequence"/>
</dbReference>
<keyword evidence="3 7" id="KW-0808">Transferase</keyword>
<dbReference type="PANTHER" id="PTHR30589:SF0">
    <property type="entry name" value="PHOSPHATIDYLGLYCEROL--PROLIPOPROTEIN DIACYLGLYCERYL TRANSFERASE"/>
    <property type="match status" value="1"/>
</dbReference>
<feature type="transmembrane region" description="Helical" evidence="7">
    <location>
        <begin position="100"/>
        <end position="122"/>
    </location>
</feature>
<comment type="similarity">
    <text evidence="1 7">Belongs to the Lgt family.</text>
</comment>
<evidence type="ECO:0000256" key="2">
    <source>
        <dbReference type="ARBA" id="ARBA00022475"/>
    </source>
</evidence>
<feature type="transmembrane region" description="Helical" evidence="7">
    <location>
        <begin position="279"/>
        <end position="296"/>
    </location>
</feature>
<feature type="transmembrane region" description="Helical" evidence="7">
    <location>
        <begin position="316"/>
        <end position="334"/>
    </location>
</feature>
<dbReference type="EC" id="2.5.1.145" evidence="7"/>
<feature type="transmembrane region" description="Helical" evidence="7">
    <location>
        <begin position="252"/>
        <end position="272"/>
    </location>
</feature>
<protein>
    <recommendedName>
        <fullName evidence="7">Phosphatidylglycerol--prolipoprotein diacylglyceryl transferase</fullName>
        <ecNumber evidence="7">2.5.1.145</ecNumber>
    </recommendedName>
</protein>
<evidence type="ECO:0000256" key="6">
    <source>
        <dbReference type="ARBA" id="ARBA00023136"/>
    </source>
</evidence>
<dbReference type="PANTHER" id="PTHR30589">
    <property type="entry name" value="PROLIPOPROTEIN DIACYLGLYCERYL TRANSFERASE"/>
    <property type="match status" value="1"/>
</dbReference>
<evidence type="ECO:0000256" key="1">
    <source>
        <dbReference type="ARBA" id="ARBA00007150"/>
    </source>
</evidence>
<dbReference type="GO" id="GO:0008961">
    <property type="term" value="F:phosphatidylglycerol-prolipoprotein diacylglyceryl transferase activity"/>
    <property type="evidence" value="ECO:0007669"/>
    <property type="project" value="UniProtKB-UniRule"/>
</dbReference>
<dbReference type="RefSeq" id="WP_200272001.1">
    <property type="nucleotide sequence ID" value="NZ_JAENIJ010000025.1"/>
</dbReference>
<dbReference type="InterPro" id="IPR001640">
    <property type="entry name" value="Lgt"/>
</dbReference>
<dbReference type="AlphaFoldDB" id="A0A934SD24"/>
<feature type="transmembrane region" description="Helical" evidence="7">
    <location>
        <begin position="129"/>
        <end position="150"/>
    </location>
</feature>
<dbReference type="GO" id="GO:0042158">
    <property type="term" value="P:lipoprotein biosynthetic process"/>
    <property type="evidence" value="ECO:0007669"/>
    <property type="project" value="UniProtKB-UniRule"/>
</dbReference>
<keyword evidence="5 7" id="KW-1133">Transmembrane helix</keyword>
<reference evidence="8" key="1">
    <citation type="submission" date="2021-01" db="EMBL/GenBank/DDBJ databases">
        <title>Modified the classification status of verrucomicrobia.</title>
        <authorList>
            <person name="Feng X."/>
        </authorList>
    </citation>
    <scope>NUCLEOTIDE SEQUENCE</scope>
    <source>
        <strain evidence="8">KCTC 22041</strain>
    </source>
</reference>
<feature type="transmembrane region" description="Helical" evidence="7">
    <location>
        <begin position="24"/>
        <end position="44"/>
    </location>
</feature>
<comment type="catalytic activity">
    <reaction evidence="7">
        <text>L-cysteinyl-[prolipoprotein] + a 1,2-diacyl-sn-glycero-3-phospho-(1'-sn-glycerol) = an S-1,2-diacyl-sn-glyceryl-L-cysteinyl-[prolipoprotein] + sn-glycerol 1-phosphate + H(+)</text>
        <dbReference type="Rhea" id="RHEA:56712"/>
        <dbReference type="Rhea" id="RHEA-COMP:14679"/>
        <dbReference type="Rhea" id="RHEA-COMP:14680"/>
        <dbReference type="ChEBI" id="CHEBI:15378"/>
        <dbReference type="ChEBI" id="CHEBI:29950"/>
        <dbReference type="ChEBI" id="CHEBI:57685"/>
        <dbReference type="ChEBI" id="CHEBI:64716"/>
        <dbReference type="ChEBI" id="CHEBI:140658"/>
        <dbReference type="EC" id="2.5.1.145"/>
    </reaction>
</comment>
<dbReference type="HAMAP" id="MF_01147">
    <property type="entry name" value="Lgt"/>
    <property type="match status" value="1"/>
</dbReference>
<keyword evidence="2 7" id="KW-1003">Cell membrane</keyword>
<comment type="pathway">
    <text evidence="7">Protein modification; lipoprotein biosynthesis (diacylglyceryl transfer).</text>
</comment>
<dbReference type="PROSITE" id="PS01311">
    <property type="entry name" value="LGT"/>
    <property type="match status" value="1"/>
</dbReference>
<sequence>MFAYYVHHLNPVALPLFGNLQLRWYGLAYLSGFLAGFLLLRYLAKKQLWVLKPEKTADFIAAAALFGVFIGGRLGYILFYHIPREGWESLIKDPLLVVRVWEGGMASHGGILGLVIFTWFYAKKHKVSWTGLGDGLCVVAPIGLFFGRMANFINGELYGRVVHGISWAVKFPLALTDSHAPEALNFDAAAAAAVNADPSLLKSYEAMQSASDAGYGYARTQFFDNLLASNRHSEAVRDAIAPYLEPRHPSQIYEGMLEGLLLFSILWTVRILCPKAPNGLLTGLFFGIYAIFRIFGEQFRQPDAAWVVQGLVTQGQFLSCFMFLFSAAFLFYAWTQHRKAKNAL</sequence>
<gene>
    <name evidence="7 8" type="primary">lgt</name>
    <name evidence="8" type="ORF">JIN85_14575</name>
</gene>
<feature type="binding site" evidence="7">
    <location>
        <position position="148"/>
    </location>
    <ligand>
        <name>a 1,2-diacyl-sn-glycero-3-phospho-(1'-sn-glycerol)</name>
        <dbReference type="ChEBI" id="CHEBI:64716"/>
    </ligand>
</feature>
<keyword evidence="9" id="KW-1185">Reference proteome</keyword>
<evidence type="ECO:0000256" key="7">
    <source>
        <dbReference type="HAMAP-Rule" id="MF_01147"/>
    </source>
</evidence>